<protein>
    <submittedName>
        <fullName evidence="14">DUF3772 domain-containing protein</fullName>
    </submittedName>
</protein>
<evidence type="ECO:0000256" key="3">
    <source>
        <dbReference type="ARBA" id="ARBA00022475"/>
    </source>
</evidence>
<feature type="transmembrane region" description="Helical" evidence="9">
    <location>
        <begin position="372"/>
        <end position="390"/>
    </location>
</feature>
<dbReference type="PANTHER" id="PTHR30347:SF9">
    <property type="entry name" value="MINICONDUCTANCE MECHANOSENSITIVE CHANNEL MSCM"/>
    <property type="match status" value="1"/>
</dbReference>
<keyword evidence="7" id="KW-0175">Coiled coil</keyword>
<feature type="transmembrane region" description="Helical" evidence="9">
    <location>
        <begin position="217"/>
        <end position="238"/>
    </location>
</feature>
<comment type="caution">
    <text evidence="14">The sequence shown here is derived from an EMBL/GenBank/DDBJ whole genome shotgun (WGS) entry which is preliminary data.</text>
</comment>
<evidence type="ECO:0000256" key="8">
    <source>
        <dbReference type="SAM" id="MobiDB-lite"/>
    </source>
</evidence>
<dbReference type="Proteomes" id="UP001227317">
    <property type="component" value="Unassembled WGS sequence"/>
</dbReference>
<dbReference type="SUPFAM" id="SSF50182">
    <property type="entry name" value="Sm-like ribonucleoproteins"/>
    <property type="match status" value="1"/>
</dbReference>
<keyword evidence="15" id="KW-1185">Reference proteome</keyword>
<dbReference type="InterPro" id="IPR049278">
    <property type="entry name" value="MS_channel_C"/>
</dbReference>
<dbReference type="InterPro" id="IPR010920">
    <property type="entry name" value="LSM_dom_sf"/>
</dbReference>
<evidence type="ECO:0000259" key="13">
    <source>
        <dbReference type="Pfam" id="PF21082"/>
    </source>
</evidence>
<dbReference type="InterPro" id="IPR023408">
    <property type="entry name" value="MscS_beta-dom_sf"/>
</dbReference>
<dbReference type="Gene3D" id="2.30.30.60">
    <property type="match status" value="1"/>
</dbReference>
<keyword evidence="5 9" id="KW-1133">Transmembrane helix</keyword>
<feature type="region of interest" description="Disordered" evidence="8">
    <location>
        <begin position="412"/>
        <end position="442"/>
    </location>
</feature>
<evidence type="ECO:0000259" key="11">
    <source>
        <dbReference type="Pfam" id="PF00924"/>
    </source>
</evidence>
<keyword evidence="10" id="KW-0732">Signal</keyword>
<evidence type="ECO:0000256" key="1">
    <source>
        <dbReference type="ARBA" id="ARBA00004651"/>
    </source>
</evidence>
<dbReference type="PANTHER" id="PTHR30347">
    <property type="entry name" value="POTASSIUM CHANNEL RELATED"/>
    <property type="match status" value="1"/>
</dbReference>
<comment type="subcellular location">
    <subcellularLocation>
        <location evidence="1">Cell membrane</location>
        <topology evidence="1">Multi-pass membrane protein</topology>
    </subcellularLocation>
</comment>
<evidence type="ECO:0000313" key="14">
    <source>
        <dbReference type="EMBL" id="MDQ2102553.1"/>
    </source>
</evidence>
<evidence type="ECO:0000256" key="10">
    <source>
        <dbReference type="SAM" id="SignalP"/>
    </source>
</evidence>
<dbReference type="SUPFAM" id="SSF82689">
    <property type="entry name" value="Mechanosensitive channel protein MscS (YggB), C-terminal domain"/>
    <property type="match status" value="1"/>
</dbReference>
<dbReference type="Pfam" id="PF00924">
    <property type="entry name" value="MS_channel_2nd"/>
    <property type="match status" value="1"/>
</dbReference>
<evidence type="ECO:0000256" key="5">
    <source>
        <dbReference type="ARBA" id="ARBA00022989"/>
    </source>
</evidence>
<feature type="transmembrane region" description="Helical" evidence="9">
    <location>
        <begin position="456"/>
        <end position="477"/>
    </location>
</feature>
<accession>A0ABU0WEC4</accession>
<evidence type="ECO:0000256" key="6">
    <source>
        <dbReference type="ARBA" id="ARBA00023136"/>
    </source>
</evidence>
<evidence type="ECO:0000256" key="4">
    <source>
        <dbReference type="ARBA" id="ARBA00022692"/>
    </source>
</evidence>
<reference evidence="14 15" key="1">
    <citation type="submission" date="2023-06" db="EMBL/GenBank/DDBJ databases">
        <title>Azospirillum isscasensis sp.nov, a bacterium isolated from rhizosphere soil of rice.</title>
        <authorList>
            <person name="Wang H."/>
        </authorList>
    </citation>
    <scope>NUCLEOTIDE SEQUENCE [LARGE SCALE GENOMIC DNA]</scope>
    <source>
        <strain evidence="14 15">C340-1</strain>
    </source>
</reference>
<dbReference type="InterPro" id="IPR011014">
    <property type="entry name" value="MscS_channel_TM-2"/>
</dbReference>
<dbReference type="Pfam" id="PF12607">
    <property type="entry name" value="DUF3772"/>
    <property type="match status" value="1"/>
</dbReference>
<dbReference type="InterPro" id="IPR022249">
    <property type="entry name" value="DUF3772"/>
</dbReference>
<feature type="transmembrane region" description="Helical" evidence="9">
    <location>
        <begin position="258"/>
        <end position="283"/>
    </location>
</feature>
<evidence type="ECO:0000259" key="12">
    <source>
        <dbReference type="Pfam" id="PF12607"/>
    </source>
</evidence>
<feature type="domain" description="Mechanosensitive ion channel MscS" evidence="11">
    <location>
        <begin position="670"/>
        <end position="736"/>
    </location>
</feature>
<feature type="transmembrane region" description="Helical" evidence="9">
    <location>
        <begin position="340"/>
        <end position="360"/>
    </location>
</feature>
<name>A0ABU0WEC4_9PROT</name>
<dbReference type="EMBL" id="JAUJFI010000025">
    <property type="protein sequence ID" value="MDQ2102553.1"/>
    <property type="molecule type" value="Genomic_DNA"/>
</dbReference>
<evidence type="ECO:0000256" key="9">
    <source>
        <dbReference type="SAM" id="Phobius"/>
    </source>
</evidence>
<comment type="similarity">
    <text evidence="2">Belongs to the MscS (TC 1.A.23) family.</text>
</comment>
<evidence type="ECO:0000313" key="15">
    <source>
        <dbReference type="Proteomes" id="UP001227317"/>
    </source>
</evidence>
<dbReference type="Gene3D" id="1.10.287.1260">
    <property type="match status" value="1"/>
</dbReference>
<feature type="transmembrane region" description="Helical" evidence="9">
    <location>
        <begin position="582"/>
        <end position="604"/>
    </location>
</feature>
<keyword evidence="4 9" id="KW-0812">Transmembrane</keyword>
<feature type="transmembrane region" description="Helical" evidence="9">
    <location>
        <begin position="483"/>
        <end position="501"/>
    </location>
</feature>
<feature type="transmembrane region" description="Helical" evidence="9">
    <location>
        <begin position="625"/>
        <end position="647"/>
    </location>
</feature>
<feature type="signal peptide" evidence="10">
    <location>
        <begin position="1"/>
        <end position="35"/>
    </location>
</feature>
<dbReference type="InterPro" id="IPR052702">
    <property type="entry name" value="MscS-like_channel"/>
</dbReference>
<dbReference type="InterPro" id="IPR006686">
    <property type="entry name" value="MscS_channel_CS"/>
</dbReference>
<feature type="domain" description="DUF3772" evidence="12">
    <location>
        <begin position="145"/>
        <end position="203"/>
    </location>
</feature>
<organism evidence="14 15">
    <name type="scientific">Azospirillum isscasi</name>
    <dbReference type="NCBI Taxonomy" id="3053926"/>
    <lineage>
        <taxon>Bacteria</taxon>
        <taxon>Pseudomonadati</taxon>
        <taxon>Pseudomonadota</taxon>
        <taxon>Alphaproteobacteria</taxon>
        <taxon>Rhodospirillales</taxon>
        <taxon>Azospirillaceae</taxon>
        <taxon>Azospirillum</taxon>
    </lineage>
</organism>
<keyword evidence="6 9" id="KW-0472">Membrane</keyword>
<feature type="coiled-coil region" evidence="7">
    <location>
        <begin position="69"/>
        <end position="96"/>
    </location>
</feature>
<keyword evidence="3" id="KW-1003">Cell membrane</keyword>
<dbReference type="Pfam" id="PF21082">
    <property type="entry name" value="MS_channel_3rd"/>
    <property type="match status" value="1"/>
</dbReference>
<feature type="transmembrane region" description="Helical" evidence="9">
    <location>
        <begin position="540"/>
        <end position="562"/>
    </location>
</feature>
<dbReference type="SUPFAM" id="SSF82861">
    <property type="entry name" value="Mechanosensitive channel protein MscS (YggB), transmembrane region"/>
    <property type="match status" value="1"/>
</dbReference>
<dbReference type="RefSeq" id="WP_306704774.1">
    <property type="nucleotide sequence ID" value="NZ_JAUJFI010000025.1"/>
</dbReference>
<dbReference type="InterPro" id="IPR011066">
    <property type="entry name" value="MscS_channel_C_sf"/>
</dbReference>
<dbReference type="InterPro" id="IPR006685">
    <property type="entry name" value="MscS_channel_2nd"/>
</dbReference>
<dbReference type="PROSITE" id="PS01246">
    <property type="entry name" value="UPF0003"/>
    <property type="match status" value="1"/>
</dbReference>
<feature type="domain" description="Mechanosensitive ion channel MscS C-terminal" evidence="13">
    <location>
        <begin position="744"/>
        <end position="827"/>
    </location>
</feature>
<proteinExistence type="inferred from homology"/>
<feature type="chain" id="PRO_5047178844" evidence="10">
    <location>
        <begin position="36"/>
        <end position="884"/>
    </location>
</feature>
<evidence type="ECO:0000256" key="2">
    <source>
        <dbReference type="ARBA" id="ARBA00008017"/>
    </source>
</evidence>
<gene>
    <name evidence="14" type="ORF">QSG27_07600</name>
</gene>
<dbReference type="Gene3D" id="3.30.70.100">
    <property type="match status" value="1"/>
</dbReference>
<sequence>MQTPSAFRRRIGQLLMAWMLCGALASGAAVPSALAQPAAPATEAAADFKTRLPQWQNALERAANRIAGGDLANTEYETLRADLAKIQQEVREAGAAAVAARDTAQRMLDALGPPPAQGAPPEEAGIAAERKRLSQTIAEVEGRTKQTELIVTRADILLRTAADQRMTQLTEQIVRRGPVPLLPATWAALPEQMSYVQERIGRAFGIVMGDGEWRERLYGLGALAALLFLVAWPVRRVLLRRYGHRALEERPSYRQRVVAMAVEALARCLVPVVPTLVLSGALVGLLRDAADAGPLTALVVGVSGGLTAFFLVTGIARATLAPDHPSWQLANLDPDSARRLVRRVPLAMVGLALAGTGIVLSEGMFTPPELRSITGFGTMALIAVSLLFLYPDHLWLAAPPPEAEGTDGCGCPDGEAAGPDVTLPPAASAVPEAEAKAEAEEAPPARPRVVGLRLRLLIGAVALASLAASGAGYLVGAIYASKLMLTTLVIGGVLLVARGVLRELLCVLLERGSGQVAEVRDIVIATDRGRRMLGQAGRTLIDGLLLTVAAFFLLPLTGMTLSEMKGLADGFLSGITVGGVRIAPGDIMSALMVLGVVIAVTRFVQRQLDERILGRVNMDDGVRNSIRMGVGYLGTTMAVLMSVGTLGLDLSSLAMIASALSVGIGFGLQNVVSNFISGLIMLVERPVKVGDWVVVNGLEGTVRRISVRATEIQTFQRASVIIPNSEFISKAVVNWTLKDKTTRIEIKVRIAYDTDARQVYALLLKIGYGHAQVLRNPEPIVMFRDFGPSGPEFELRCFVANTEHIIPVRNELRMRILEQFREHGIRMPFDQQTVHMPKVEAMLEALLTERRAQAGVPELQVVADAGKVVPLADTLTDRGPRTAT</sequence>
<feature type="transmembrane region" description="Helical" evidence="9">
    <location>
        <begin position="295"/>
        <end position="320"/>
    </location>
</feature>
<evidence type="ECO:0000256" key="7">
    <source>
        <dbReference type="SAM" id="Coils"/>
    </source>
</evidence>